<dbReference type="GO" id="GO:0006529">
    <property type="term" value="P:asparagine biosynthetic process"/>
    <property type="evidence" value="ECO:0007669"/>
    <property type="project" value="UniProtKB-KW"/>
</dbReference>
<dbReference type="Gene3D" id="3.60.20.10">
    <property type="entry name" value="Glutamine Phosphoribosylpyrophosphate, subunit 1, domain 1"/>
    <property type="match status" value="1"/>
</dbReference>
<keyword evidence="5 9" id="KW-0067">ATP-binding</keyword>
<dbReference type="Pfam" id="PF13522">
    <property type="entry name" value="GATase_6"/>
    <property type="match status" value="1"/>
</dbReference>
<dbReference type="InterPro" id="IPR029055">
    <property type="entry name" value="Ntn_hydrolases_N"/>
</dbReference>
<proteinExistence type="inferred from homology"/>
<dbReference type="Pfam" id="PF00733">
    <property type="entry name" value="Asn_synthase"/>
    <property type="match status" value="1"/>
</dbReference>
<dbReference type="EC" id="6.3.5.4" evidence="3"/>
<keyword evidence="8" id="KW-0028">Amino-acid biosynthesis</keyword>
<dbReference type="NCBIfam" id="TIGR01536">
    <property type="entry name" value="asn_synth_AEB"/>
    <property type="match status" value="1"/>
</dbReference>
<dbReference type="EMBL" id="CP000383">
    <property type="protein sequence ID" value="ABG60840.1"/>
    <property type="molecule type" value="Genomic_DNA"/>
</dbReference>
<keyword evidence="13" id="KW-1185">Reference proteome</keyword>
<dbReference type="InterPro" id="IPR006426">
    <property type="entry name" value="Asn_synth_AEB"/>
</dbReference>
<dbReference type="CDD" id="cd01991">
    <property type="entry name" value="Asn_synthase_B_C"/>
    <property type="match status" value="1"/>
</dbReference>
<evidence type="ECO:0000256" key="2">
    <source>
        <dbReference type="ARBA" id="ARBA00005752"/>
    </source>
</evidence>
<keyword evidence="12" id="KW-0436">Ligase</keyword>
<feature type="active site" description="For GATase activity" evidence="8">
    <location>
        <position position="2"/>
    </location>
</feature>
<evidence type="ECO:0000256" key="8">
    <source>
        <dbReference type="PIRSR" id="PIRSR001589-1"/>
    </source>
</evidence>
<accession>A0A6N4SWB8</accession>
<dbReference type="KEGG" id="chu:CHU_3607"/>
<name>A0A6N4SWB8_CYTH3</name>
<dbReference type="AlphaFoldDB" id="A0A6N4SWB8"/>
<evidence type="ECO:0000313" key="13">
    <source>
        <dbReference type="Proteomes" id="UP000001822"/>
    </source>
</evidence>
<comment type="pathway">
    <text evidence="1">Amino-acid biosynthesis; L-asparagine biosynthesis; L-asparagine from L-aspartate (L-Gln route): step 1/1.</text>
</comment>
<comment type="catalytic activity">
    <reaction evidence="7">
        <text>L-aspartate + L-glutamine + ATP + H2O = L-asparagine + L-glutamate + AMP + diphosphate + H(+)</text>
        <dbReference type="Rhea" id="RHEA:12228"/>
        <dbReference type="ChEBI" id="CHEBI:15377"/>
        <dbReference type="ChEBI" id="CHEBI:15378"/>
        <dbReference type="ChEBI" id="CHEBI:29985"/>
        <dbReference type="ChEBI" id="CHEBI:29991"/>
        <dbReference type="ChEBI" id="CHEBI:30616"/>
        <dbReference type="ChEBI" id="CHEBI:33019"/>
        <dbReference type="ChEBI" id="CHEBI:58048"/>
        <dbReference type="ChEBI" id="CHEBI:58359"/>
        <dbReference type="ChEBI" id="CHEBI:456215"/>
        <dbReference type="EC" id="6.3.5.4"/>
    </reaction>
</comment>
<feature type="domain" description="Glutamine amidotransferase type-2" evidence="11">
    <location>
        <begin position="2"/>
        <end position="206"/>
    </location>
</feature>
<dbReference type="InterPro" id="IPR051786">
    <property type="entry name" value="ASN_synthetase/amidase"/>
</dbReference>
<dbReference type="PIRSF" id="PIRSF001589">
    <property type="entry name" value="Asn_synthetase_glu-h"/>
    <property type="match status" value="1"/>
</dbReference>
<dbReference type="SUPFAM" id="SSF52402">
    <property type="entry name" value="Adenine nucleotide alpha hydrolases-like"/>
    <property type="match status" value="1"/>
</dbReference>
<dbReference type="InterPro" id="IPR001962">
    <property type="entry name" value="Asn_synthase"/>
</dbReference>
<comment type="similarity">
    <text evidence="2">Belongs to the asparagine synthetase family.</text>
</comment>
<evidence type="ECO:0000256" key="9">
    <source>
        <dbReference type="PIRSR" id="PIRSR001589-2"/>
    </source>
</evidence>
<evidence type="ECO:0000256" key="5">
    <source>
        <dbReference type="ARBA" id="ARBA00022840"/>
    </source>
</evidence>
<feature type="site" description="Important for beta-aspartyl-AMP intermediate formation" evidence="10">
    <location>
        <position position="358"/>
    </location>
</feature>
<dbReference type="GO" id="GO:0005524">
    <property type="term" value="F:ATP binding"/>
    <property type="evidence" value="ECO:0007669"/>
    <property type="project" value="UniProtKB-KW"/>
</dbReference>
<dbReference type="PANTHER" id="PTHR43284">
    <property type="entry name" value="ASPARAGINE SYNTHETASE (GLUTAMINE-HYDROLYZING)"/>
    <property type="match status" value="1"/>
</dbReference>
<dbReference type="SMR" id="A0A6N4SWB8"/>
<keyword evidence="4 9" id="KW-0547">Nucleotide-binding</keyword>
<evidence type="ECO:0000256" key="1">
    <source>
        <dbReference type="ARBA" id="ARBA00005187"/>
    </source>
</evidence>
<dbReference type="Gene3D" id="3.40.50.620">
    <property type="entry name" value="HUPs"/>
    <property type="match status" value="1"/>
</dbReference>
<sequence length="615" mass="70949">MCGITGFISIKWGSDELHSMTRRLQHRGPDAEGFYINESVHLGHRRLSILDLSVAANQPFFSKDKRYVMVFNGEVFNYKELAVKYAIPTDTTSDTEVILELFALQGPAAFQEFNGMFAIAIWDTYEKKLTLLRDRFGIKPVCYYDGPDGFGFASEIKSLLELPIPRLINSEALADYLFLEYIPKPNTIFQNIKKLTNGCYLEVTDGVRVAVKAFYDIREKYDPKPLKEKEGLEEFHHLLSDAVKSRMISDVPIGAFLSGGVDSSLVVSKFQENSTLPVETFTIGFDEKQYDESAYAKKVSELLKTNHHEYRLPAEDVFSVLKDAIEFYDEPFAVSSVLPSLLISKVSRQHTTVALTGDGADELFMGYNTYYWYNRIETLKRIGGKASLKLAGNIFKMFGGKPAIKSRLFEGWADKHPYINLWSQEQQMFTQQEIGKLLNYRYTHETTIPYWESLEKISLNNEQAVSFFDIQHYLADDLMYKMDIASMRHGLEVRCPFLDYNLVEFAVNLPLELKINNGTQKYILKKALEKYIPQSLIYRTKWGFSAPSEEWLKRSHTYLIDHYLDPARISAQGIFNAQEIQKLIASFRSGHYYHGKRLWSLVIFQLWYEQYMVAK</sequence>
<evidence type="ECO:0000256" key="7">
    <source>
        <dbReference type="ARBA" id="ARBA00048741"/>
    </source>
</evidence>
<dbReference type="GO" id="GO:0004066">
    <property type="term" value="F:asparagine synthase (glutamine-hydrolyzing) activity"/>
    <property type="evidence" value="ECO:0007669"/>
    <property type="project" value="UniProtKB-EC"/>
</dbReference>
<evidence type="ECO:0000313" key="12">
    <source>
        <dbReference type="EMBL" id="ABG60840.1"/>
    </source>
</evidence>
<gene>
    <name evidence="12" type="primary">asnB</name>
    <name evidence="12" type="ordered locus">CHU_3607</name>
</gene>
<evidence type="ECO:0000259" key="11">
    <source>
        <dbReference type="PROSITE" id="PS51278"/>
    </source>
</evidence>
<dbReference type="PROSITE" id="PS51278">
    <property type="entry name" value="GATASE_TYPE_2"/>
    <property type="match status" value="1"/>
</dbReference>
<dbReference type="SUPFAM" id="SSF56235">
    <property type="entry name" value="N-terminal nucleophile aminohydrolases (Ntn hydrolases)"/>
    <property type="match status" value="1"/>
</dbReference>
<dbReference type="RefSeq" id="WP_011586947.1">
    <property type="nucleotide sequence ID" value="NC_008255.1"/>
</dbReference>
<evidence type="ECO:0000256" key="10">
    <source>
        <dbReference type="PIRSR" id="PIRSR001589-3"/>
    </source>
</evidence>
<dbReference type="Proteomes" id="UP000001822">
    <property type="component" value="Chromosome"/>
</dbReference>
<evidence type="ECO:0000256" key="6">
    <source>
        <dbReference type="ARBA" id="ARBA00022962"/>
    </source>
</evidence>
<dbReference type="InterPro" id="IPR017932">
    <property type="entry name" value="GATase_2_dom"/>
</dbReference>
<evidence type="ECO:0000256" key="3">
    <source>
        <dbReference type="ARBA" id="ARBA00012737"/>
    </source>
</evidence>
<dbReference type="InterPro" id="IPR014729">
    <property type="entry name" value="Rossmann-like_a/b/a_fold"/>
</dbReference>
<evidence type="ECO:0000256" key="4">
    <source>
        <dbReference type="ARBA" id="ARBA00022741"/>
    </source>
</evidence>
<feature type="binding site" evidence="9">
    <location>
        <position position="283"/>
    </location>
    <ligand>
        <name>ATP</name>
        <dbReference type="ChEBI" id="CHEBI:30616"/>
    </ligand>
</feature>
<dbReference type="InterPro" id="IPR033738">
    <property type="entry name" value="AsnB_N"/>
</dbReference>
<reference evidence="12 13" key="1">
    <citation type="journal article" date="2007" name="Appl. Environ. Microbiol.">
        <title>Genome sequence of the cellulolytic gliding bacterium Cytophaga hutchinsonii.</title>
        <authorList>
            <person name="Xie G."/>
            <person name="Bruce D.C."/>
            <person name="Challacombe J.F."/>
            <person name="Chertkov O."/>
            <person name="Detter J.C."/>
            <person name="Gilna P."/>
            <person name="Han C.S."/>
            <person name="Lucas S."/>
            <person name="Misra M."/>
            <person name="Myers G.L."/>
            <person name="Richardson P."/>
            <person name="Tapia R."/>
            <person name="Thayer N."/>
            <person name="Thompson L.S."/>
            <person name="Brettin T.S."/>
            <person name="Henrissat B."/>
            <person name="Wilson D.B."/>
            <person name="McBride M.J."/>
        </authorList>
    </citation>
    <scope>NUCLEOTIDE SEQUENCE [LARGE SCALE GENOMIC DNA]</scope>
    <source>
        <strain evidence="13">ATCC 33406 / DSM 1761 / CIP 103989 / NBRC 15051 / NCIMB 9469 / D465</strain>
    </source>
</reference>
<dbReference type="PANTHER" id="PTHR43284:SF1">
    <property type="entry name" value="ASPARAGINE SYNTHETASE"/>
    <property type="match status" value="1"/>
</dbReference>
<protein>
    <recommendedName>
        <fullName evidence="3">asparagine synthase (glutamine-hydrolyzing)</fullName>
        <ecNumber evidence="3">6.3.5.4</ecNumber>
    </recommendedName>
</protein>
<dbReference type="OrthoDB" id="9763290at2"/>
<organism evidence="12 13">
    <name type="scientific">Cytophaga hutchinsonii (strain ATCC 33406 / DSM 1761 / CIP 103989 / NBRC 15051 / NCIMB 9469 / D465)</name>
    <dbReference type="NCBI Taxonomy" id="269798"/>
    <lineage>
        <taxon>Bacteria</taxon>
        <taxon>Pseudomonadati</taxon>
        <taxon>Bacteroidota</taxon>
        <taxon>Cytophagia</taxon>
        <taxon>Cytophagales</taxon>
        <taxon>Cytophagaceae</taxon>
        <taxon>Cytophaga</taxon>
    </lineage>
</organism>
<dbReference type="CDD" id="cd00712">
    <property type="entry name" value="AsnB"/>
    <property type="match status" value="1"/>
</dbReference>
<feature type="binding site" evidence="9">
    <location>
        <position position="94"/>
    </location>
    <ligand>
        <name>L-glutamine</name>
        <dbReference type="ChEBI" id="CHEBI:58359"/>
    </ligand>
</feature>
<keyword evidence="6 8" id="KW-0315">Glutamine amidotransferase</keyword>
<keyword evidence="8" id="KW-0061">Asparagine biosynthesis</keyword>
<dbReference type="GO" id="GO:0005829">
    <property type="term" value="C:cytosol"/>
    <property type="evidence" value="ECO:0007669"/>
    <property type="project" value="TreeGrafter"/>
</dbReference>